<dbReference type="EMBL" id="JAHYBX010000008">
    <property type="protein sequence ID" value="MCA1857645.1"/>
    <property type="molecule type" value="Genomic_DNA"/>
</dbReference>
<evidence type="ECO:0000313" key="2">
    <source>
        <dbReference type="EMBL" id="MCA1857645.1"/>
    </source>
</evidence>
<dbReference type="InterPro" id="IPR036249">
    <property type="entry name" value="Thioredoxin-like_sf"/>
</dbReference>
<name>A0ABS7YH35_9BURK</name>
<dbReference type="InterPro" id="IPR007332">
    <property type="entry name" value="DUF411"/>
</dbReference>
<feature type="signal peptide" evidence="1">
    <location>
        <begin position="1"/>
        <end position="25"/>
    </location>
</feature>
<gene>
    <name evidence="2" type="ORF">LE190_17155</name>
</gene>
<evidence type="ECO:0000313" key="3">
    <source>
        <dbReference type="Proteomes" id="UP001198602"/>
    </source>
</evidence>
<dbReference type="Pfam" id="PF04214">
    <property type="entry name" value="DUF411"/>
    <property type="match status" value="1"/>
</dbReference>
<keyword evidence="3" id="KW-1185">Reference proteome</keyword>
<sequence>MPYHFLSLARAGAALALSLPLYAGAAQPATPPVIEVYKTSSCGCCKEWVRHLEAEGFRVKAQDVANPSDYREKFGIPQQYGSCHTGRVGGYALEGHVPAREIRRMLRERPKARGLAVPAMPAGSPGMEGARKDPYDVLLVKDGGKASVYQAYR</sequence>
<evidence type="ECO:0000256" key="1">
    <source>
        <dbReference type="SAM" id="SignalP"/>
    </source>
</evidence>
<feature type="chain" id="PRO_5047134387" evidence="1">
    <location>
        <begin position="26"/>
        <end position="153"/>
    </location>
</feature>
<accession>A0ABS7YH35</accession>
<organism evidence="2 3">
    <name type="scientific">Massilia hydrophila</name>
    <dbReference type="NCBI Taxonomy" id="3044279"/>
    <lineage>
        <taxon>Bacteria</taxon>
        <taxon>Pseudomonadati</taxon>
        <taxon>Pseudomonadota</taxon>
        <taxon>Betaproteobacteria</taxon>
        <taxon>Burkholderiales</taxon>
        <taxon>Oxalobacteraceae</taxon>
        <taxon>Telluria group</taxon>
        <taxon>Massilia</taxon>
    </lineage>
</organism>
<protein>
    <submittedName>
        <fullName evidence="2">DUF411 domain-containing protein</fullName>
    </submittedName>
</protein>
<comment type="caution">
    <text evidence="2">The sequence shown here is derived from an EMBL/GenBank/DDBJ whole genome shotgun (WGS) entry which is preliminary data.</text>
</comment>
<dbReference type="SUPFAM" id="SSF52833">
    <property type="entry name" value="Thioredoxin-like"/>
    <property type="match status" value="1"/>
</dbReference>
<dbReference type="Proteomes" id="UP001198602">
    <property type="component" value="Unassembled WGS sequence"/>
</dbReference>
<proteinExistence type="predicted"/>
<reference evidence="2 3" key="1">
    <citation type="submission" date="2021-07" db="EMBL/GenBank/DDBJ databases">
        <title>Characterization of Violacein-producing bacteria and related species.</title>
        <authorList>
            <person name="Wilson H.S."/>
            <person name="De Leon M.E."/>
        </authorList>
    </citation>
    <scope>NUCLEOTIDE SEQUENCE [LARGE SCALE GENOMIC DNA]</scope>
    <source>
        <strain evidence="2 3">HSC-2F05</strain>
    </source>
</reference>
<keyword evidence="1" id="KW-0732">Signal</keyword>